<dbReference type="EMBL" id="FXLY01000013">
    <property type="protein sequence ID" value="SMN22721.1"/>
    <property type="molecule type" value="Genomic_DNA"/>
</dbReference>
<evidence type="ECO:0000313" key="2">
    <source>
        <dbReference type="Proteomes" id="UP000196158"/>
    </source>
</evidence>
<keyword evidence="2" id="KW-1185">Reference proteome</keyword>
<reference evidence="1 2" key="1">
    <citation type="submission" date="2017-04" db="EMBL/GenBank/DDBJ databases">
        <authorList>
            <person name="Afonso C.L."/>
            <person name="Miller P.J."/>
            <person name="Scott M.A."/>
            <person name="Spackman E."/>
            <person name="Goraichik I."/>
            <person name="Dimitrov K.M."/>
            <person name="Suarez D.L."/>
            <person name="Swayne D.E."/>
        </authorList>
    </citation>
    <scope>NUCLEOTIDE SEQUENCE [LARGE SCALE GENOMIC DNA]</scope>
</reference>
<evidence type="ECO:0000313" key="1">
    <source>
        <dbReference type="EMBL" id="SMN22721.1"/>
    </source>
</evidence>
<dbReference type="OrthoDB" id="3981267at2759"/>
<dbReference type="Proteomes" id="UP000196158">
    <property type="component" value="Unassembled WGS sequence"/>
</dbReference>
<proteinExistence type="predicted"/>
<gene>
    <name evidence="1" type="ORF">KASA_0F01375G</name>
</gene>
<dbReference type="AlphaFoldDB" id="A0A1X7RAT7"/>
<organism evidence="1 2">
    <name type="scientific">Maudiozyma saulgeensis</name>
    <dbReference type="NCBI Taxonomy" id="1789683"/>
    <lineage>
        <taxon>Eukaryota</taxon>
        <taxon>Fungi</taxon>
        <taxon>Dikarya</taxon>
        <taxon>Ascomycota</taxon>
        <taxon>Saccharomycotina</taxon>
        <taxon>Saccharomycetes</taxon>
        <taxon>Saccharomycetales</taxon>
        <taxon>Saccharomycetaceae</taxon>
        <taxon>Maudiozyma</taxon>
    </lineage>
</organism>
<protein>
    <submittedName>
        <fullName evidence="1">Similar to Saccharomyces cerevisiae YHR185C PFS1 Sporulation protein required for prospore membrane formation at selected spindle poles</fullName>
    </submittedName>
</protein>
<dbReference type="STRING" id="1789683.A0A1X7RAT7"/>
<name>A0A1X7RAT7_9SACH</name>
<sequence length="330" mass="38425">MPNKFEFNNAKPFTPHNYRQVLESCPNTNWVSHEKYTKHQKPMVQSRSSPPLRTLNNFQSCDECNANLFEFHQNVFSNSQKLRDTNPKTQTMSNSPNMFGSNTYLANTDNMIPSYNNFIGYPVQSNGMIGMTSGGLLYNNHFIHSNDYPLQKDYHPPYNGRNNIHNMMNSYQRADGSLNNICKCPEDILSTNGSFPTDFDPRGAKDMPAKEKVTNWIDNIPIYEIRDNIWNNDCFPNDYSLNWDEVEFDRKNNQFLTRDQNVSLTNSDELIFLQSKKIDCLVRLVYNLEKEQSNSKNNTASSQNENDFYYQDKRISEDVDFDNNFEIGFS</sequence>
<accession>A0A1X7RAT7</accession>